<evidence type="ECO:0000313" key="2">
    <source>
        <dbReference type="Proteomes" id="UP000770717"/>
    </source>
</evidence>
<comment type="caution">
    <text evidence="1">The sequence shown here is derived from an EMBL/GenBank/DDBJ whole genome shotgun (WGS) entry which is preliminary data.</text>
</comment>
<gene>
    <name evidence="1" type="ORF">GDO78_002843</name>
</gene>
<dbReference type="EMBL" id="WNTK01000011">
    <property type="protein sequence ID" value="KAG9475985.1"/>
    <property type="molecule type" value="Genomic_DNA"/>
</dbReference>
<reference evidence="1" key="1">
    <citation type="thesis" date="2020" institute="ProQuest LLC" country="789 East Eisenhower Parkway, Ann Arbor, MI, USA">
        <title>Comparative Genomics and Chromosome Evolution.</title>
        <authorList>
            <person name="Mudd A.B."/>
        </authorList>
    </citation>
    <scope>NUCLEOTIDE SEQUENCE</scope>
    <source>
        <strain evidence="1">HN-11 Male</strain>
        <tissue evidence="1">Kidney and liver</tissue>
    </source>
</reference>
<evidence type="ECO:0000313" key="1">
    <source>
        <dbReference type="EMBL" id="KAG9475985.1"/>
    </source>
</evidence>
<protein>
    <submittedName>
        <fullName evidence="1">Uncharacterized protein</fullName>
    </submittedName>
</protein>
<name>A0A8J6K240_ELECQ</name>
<dbReference type="AlphaFoldDB" id="A0A8J6K240"/>
<accession>A0A8J6K240</accession>
<proteinExistence type="predicted"/>
<keyword evidence="2" id="KW-1185">Reference proteome</keyword>
<organism evidence="1 2">
    <name type="scientific">Eleutherodactylus coqui</name>
    <name type="common">Puerto Rican coqui</name>
    <dbReference type="NCBI Taxonomy" id="57060"/>
    <lineage>
        <taxon>Eukaryota</taxon>
        <taxon>Metazoa</taxon>
        <taxon>Chordata</taxon>
        <taxon>Craniata</taxon>
        <taxon>Vertebrata</taxon>
        <taxon>Euteleostomi</taxon>
        <taxon>Amphibia</taxon>
        <taxon>Batrachia</taxon>
        <taxon>Anura</taxon>
        <taxon>Neobatrachia</taxon>
        <taxon>Hyloidea</taxon>
        <taxon>Eleutherodactylidae</taxon>
        <taxon>Eleutherodactylinae</taxon>
        <taxon>Eleutherodactylus</taxon>
        <taxon>Eleutherodactylus</taxon>
    </lineage>
</organism>
<sequence length="80" mass="8786">MSVCLDIRNCGIGAHWMEKAIKYITPKACCILGKKISVFPLPTKVPIKSAKGPVVSRRALYSTTMFLVPATAPQSRPHLF</sequence>
<dbReference type="Proteomes" id="UP000770717">
    <property type="component" value="Unassembled WGS sequence"/>
</dbReference>